<reference evidence="1 2" key="1">
    <citation type="submission" date="2020-04" db="EMBL/GenBank/DDBJ databases">
        <title>Metagenomic profiling of ammonia- and methane-oxidizing microorganisms in a Dutch drinking water treatment plant.</title>
        <authorList>
            <person name="Poghosyan L."/>
            <person name="Leucker S."/>
        </authorList>
    </citation>
    <scope>NUCLEOTIDE SEQUENCE [LARGE SCALE GENOMIC DNA]</scope>
    <source>
        <strain evidence="1">S-RSF-IL-03</strain>
    </source>
</reference>
<evidence type="ECO:0000313" key="2">
    <source>
        <dbReference type="Proteomes" id="UP000580839"/>
    </source>
</evidence>
<dbReference type="Proteomes" id="UP000580839">
    <property type="component" value="Unassembled WGS sequence"/>
</dbReference>
<name>A0A849SSB7_UNCEI</name>
<proteinExistence type="predicted"/>
<sequence>MILASLVLPGVVHGCSSPTEPPAPPSGGQQVVLSYALFQSSVEPVITRHGCDAEGDCHGGGIRGTLELSPPGAKNAQFDYNQLSLQVWATALESSPILTEPLAIAAGGTPHQFKPFATKSDSDWVALHAWVTSEETP</sequence>
<evidence type="ECO:0000313" key="1">
    <source>
        <dbReference type="EMBL" id="NOT34270.1"/>
    </source>
</evidence>
<dbReference type="AlphaFoldDB" id="A0A849SSB7"/>
<organism evidence="1 2">
    <name type="scientific">Eiseniibacteriota bacterium</name>
    <dbReference type="NCBI Taxonomy" id="2212470"/>
    <lineage>
        <taxon>Bacteria</taxon>
        <taxon>Candidatus Eiseniibacteriota</taxon>
    </lineage>
</organism>
<comment type="caution">
    <text evidence="1">The sequence shown here is derived from an EMBL/GenBank/DDBJ whole genome shotgun (WGS) entry which is preliminary data.</text>
</comment>
<protein>
    <submittedName>
        <fullName evidence="1">Uncharacterized protein</fullName>
    </submittedName>
</protein>
<accession>A0A849SSB7</accession>
<dbReference type="EMBL" id="JABFRW010000103">
    <property type="protein sequence ID" value="NOT34270.1"/>
    <property type="molecule type" value="Genomic_DNA"/>
</dbReference>
<gene>
    <name evidence="1" type="ORF">HOP12_08895</name>
</gene>